<sequence length="315" mass="35833">MLASLYNNANGRVADSFHWAHATAVKCEALTRRAAIAGDNSERFSDAFRRLFWVALIYEGDFVSEISITLPSGIARYEDVVPYPAPETPKQHKDFTMAQTTPEAEVTSPASTSFYRTEELVAFQISTNAAIRRFLNRVNSVVFDSKDQFRMTRTNYANWLLRITEDLWSYHGALYRNLPDFLLTSQPRRTPGQQLENASSPMTSGIIRVEELGNNPWNVLRLKGRYYAGQYIIHRPFIDLTGLFAGGMVTFTMVIILRVATMCTVFRDILPEDIEGAMFVGTRNLRRFSISVKEFEWHLSVLERLAASCKNKMSA</sequence>
<evidence type="ECO:0000256" key="1">
    <source>
        <dbReference type="SAM" id="Phobius"/>
    </source>
</evidence>
<feature type="transmembrane region" description="Helical" evidence="1">
    <location>
        <begin position="240"/>
        <end position="260"/>
    </location>
</feature>
<accession>A0A135TD68</accession>
<evidence type="ECO:0000313" key="3">
    <source>
        <dbReference type="Proteomes" id="UP000070121"/>
    </source>
</evidence>
<organism evidence="2 3">
    <name type="scientific">Colletotrichum salicis</name>
    <dbReference type="NCBI Taxonomy" id="1209931"/>
    <lineage>
        <taxon>Eukaryota</taxon>
        <taxon>Fungi</taxon>
        <taxon>Dikarya</taxon>
        <taxon>Ascomycota</taxon>
        <taxon>Pezizomycotina</taxon>
        <taxon>Sordariomycetes</taxon>
        <taxon>Hypocreomycetidae</taxon>
        <taxon>Glomerellales</taxon>
        <taxon>Glomerellaceae</taxon>
        <taxon>Colletotrichum</taxon>
        <taxon>Colletotrichum acutatum species complex</taxon>
    </lineage>
</organism>
<dbReference type="EMBL" id="JFFI01002021">
    <property type="protein sequence ID" value="KXH46044.1"/>
    <property type="molecule type" value="Genomic_DNA"/>
</dbReference>
<reference evidence="2 3" key="1">
    <citation type="submission" date="2014-02" db="EMBL/GenBank/DDBJ databases">
        <title>The genome sequence of Colletotrichum salicis CBS 607.94.</title>
        <authorList>
            <person name="Baroncelli R."/>
            <person name="Thon M.R."/>
        </authorList>
    </citation>
    <scope>NUCLEOTIDE SEQUENCE [LARGE SCALE GENOMIC DNA]</scope>
    <source>
        <strain evidence="2 3">CBS 607.94</strain>
    </source>
</reference>
<dbReference type="PANTHER" id="PTHR47785:SF4">
    <property type="entry name" value="ZN(II)2CYS6 TRANSCRIPTION FACTOR (EUROFUNG)"/>
    <property type="match status" value="1"/>
</dbReference>
<dbReference type="InterPro" id="IPR053181">
    <property type="entry name" value="EcdB-like_regulator"/>
</dbReference>
<dbReference type="AlphaFoldDB" id="A0A135TD68"/>
<proteinExistence type="predicted"/>
<dbReference type="STRING" id="1209931.A0A135TD68"/>
<keyword evidence="1" id="KW-1133">Transmembrane helix</keyword>
<evidence type="ECO:0000313" key="2">
    <source>
        <dbReference type="EMBL" id="KXH46044.1"/>
    </source>
</evidence>
<dbReference type="OrthoDB" id="10261408at2759"/>
<keyword evidence="1" id="KW-0472">Membrane</keyword>
<comment type="caution">
    <text evidence="2">The sequence shown here is derived from an EMBL/GenBank/DDBJ whole genome shotgun (WGS) entry which is preliminary data.</text>
</comment>
<protein>
    <recommendedName>
        <fullName evidence="4">Transcription factor domain-containing protein</fullName>
    </recommendedName>
</protein>
<keyword evidence="3" id="KW-1185">Reference proteome</keyword>
<dbReference type="Proteomes" id="UP000070121">
    <property type="component" value="Unassembled WGS sequence"/>
</dbReference>
<name>A0A135TD68_9PEZI</name>
<evidence type="ECO:0008006" key="4">
    <source>
        <dbReference type="Google" id="ProtNLM"/>
    </source>
</evidence>
<keyword evidence="1" id="KW-0812">Transmembrane</keyword>
<gene>
    <name evidence="2" type="ORF">CSAL01_04262</name>
</gene>
<dbReference type="PANTHER" id="PTHR47785">
    <property type="entry name" value="ZN(II)2CYS6 TRANSCRIPTION FACTOR (EUROFUNG)-RELATED-RELATED"/>
    <property type="match status" value="1"/>
</dbReference>